<dbReference type="RefSeq" id="YP_009834366.1">
    <property type="nucleotide sequence ID" value="NC_048673.1"/>
</dbReference>
<evidence type="ECO:0000313" key="2">
    <source>
        <dbReference type="Proteomes" id="UP000226092"/>
    </source>
</evidence>
<dbReference type="Proteomes" id="UP000226092">
    <property type="component" value="Segment"/>
</dbReference>
<sequence>MKVSYECDYTSFEHCKGVDIVVKHFTKFAVVASKIIDDSNMELLVTQYEGNQYEFSLSCGKKLSMIRVVNLRTGHYEHDTFSLGEEFQGRGLVKHMFRCTIDICEALGITKVVTSAILDGRIVWLKRGFVPFCCETYFNRLEKMGVCVPVCERNEYWFNQENLKKYEKEVAEISWHGYAMVETLKQYV</sequence>
<organism evidence="1 2">
    <name type="scientific">Aeromonas phage AS-zj</name>
    <dbReference type="NCBI Taxonomy" id="2024208"/>
    <lineage>
        <taxon>Viruses</taxon>
        <taxon>Duplodnaviria</taxon>
        <taxon>Heunggongvirae</taxon>
        <taxon>Uroviricota</taxon>
        <taxon>Caudoviricetes</taxon>
        <taxon>Pantevenvirales</taxon>
        <taxon>Straboviridae</taxon>
        <taxon>Emmerichvirinae</taxon>
        <taxon>Ceceduovirus</taxon>
        <taxon>Ceceduovirus aszj</taxon>
    </lineage>
</organism>
<proteinExistence type="predicted"/>
<protein>
    <submittedName>
        <fullName evidence="1">Uncharacterized protein</fullName>
    </submittedName>
</protein>
<dbReference type="KEGG" id="vg:55604433"/>
<dbReference type="EMBL" id="MF448340">
    <property type="protein sequence ID" value="ASU00486.1"/>
    <property type="molecule type" value="Genomic_DNA"/>
</dbReference>
<dbReference type="GeneID" id="55604433"/>
<evidence type="ECO:0000313" key="1">
    <source>
        <dbReference type="EMBL" id="ASU00486.1"/>
    </source>
</evidence>
<dbReference type="SUPFAM" id="SSF55729">
    <property type="entry name" value="Acyl-CoA N-acyltransferases (Nat)"/>
    <property type="match status" value="1"/>
</dbReference>
<accession>A0A223LF17</accession>
<dbReference type="InterPro" id="IPR016181">
    <property type="entry name" value="Acyl_CoA_acyltransferase"/>
</dbReference>
<keyword evidence="2" id="KW-1185">Reference proteome</keyword>
<name>A0A223LF17_9CAUD</name>
<reference evidence="1 2" key="1">
    <citation type="submission" date="2017-07" db="EMBL/GenBank/DDBJ databases">
        <title>In vitro design and evaluation of phage cocktails against multidrug-resistant Aeromonas salmonicida.</title>
        <authorList>
            <person name="Chen L."/>
            <person name="Yuan S."/>
            <person name="Ma Y."/>
        </authorList>
    </citation>
    <scope>NUCLEOTIDE SEQUENCE [LARGE SCALE GENOMIC DNA]</scope>
</reference>